<evidence type="ECO:0000313" key="2">
    <source>
        <dbReference type="EMBL" id="KIX98623.1"/>
    </source>
</evidence>
<proteinExistence type="predicted"/>
<name>A0A0D2KPH3_9EURO</name>
<evidence type="ECO:0008006" key="4">
    <source>
        <dbReference type="Google" id="ProtNLM"/>
    </source>
</evidence>
<organism evidence="2 3">
    <name type="scientific">Fonsecaea multimorphosa CBS 102226</name>
    <dbReference type="NCBI Taxonomy" id="1442371"/>
    <lineage>
        <taxon>Eukaryota</taxon>
        <taxon>Fungi</taxon>
        <taxon>Dikarya</taxon>
        <taxon>Ascomycota</taxon>
        <taxon>Pezizomycotina</taxon>
        <taxon>Eurotiomycetes</taxon>
        <taxon>Chaetothyriomycetidae</taxon>
        <taxon>Chaetothyriales</taxon>
        <taxon>Herpotrichiellaceae</taxon>
        <taxon>Fonsecaea</taxon>
    </lineage>
</organism>
<feature type="compositionally biased region" description="Polar residues" evidence="1">
    <location>
        <begin position="289"/>
        <end position="301"/>
    </location>
</feature>
<protein>
    <recommendedName>
        <fullName evidence="4">ATP-grasp domain-containing protein</fullName>
    </recommendedName>
</protein>
<sequence length="301" mass="32591">MTDILPAYIKTPIGTASKGVRYAKTVDDLARVGREFEDRGAFRNNGRVLLQKALAGPLVMVQGVFSHGRLLTWHACLRAREGPSGGAAKKTSLPLPVFEDDLVKLGAFLKYDAALSMDAILVEGIPCYIDVNPRITEPMNALEAGVDLVDSILSISTSHMRSSEIIRHIPPRPVCGEENIITHQFVLAAMKAVEGGRLALLAEVFNALLGLGEYANSTEELTPVEDDPLSVLFLFTFTMLMLLGGKRIAKYFDGSSVSNYALSAFGWETICRAQQAKGNKGAGTDNMHRQPTPSASTELLL</sequence>
<dbReference type="Gene3D" id="3.30.470.20">
    <property type="entry name" value="ATP-grasp fold, B domain"/>
    <property type="match status" value="1"/>
</dbReference>
<evidence type="ECO:0000256" key="1">
    <source>
        <dbReference type="SAM" id="MobiDB-lite"/>
    </source>
</evidence>
<reference evidence="2 3" key="1">
    <citation type="submission" date="2015-01" db="EMBL/GenBank/DDBJ databases">
        <title>The Genome Sequence of Fonsecaea multimorphosa CBS 102226.</title>
        <authorList>
            <consortium name="The Broad Institute Genomics Platform"/>
            <person name="Cuomo C."/>
            <person name="de Hoog S."/>
            <person name="Gorbushina A."/>
            <person name="Stielow B."/>
            <person name="Teixiera M."/>
            <person name="Abouelleil A."/>
            <person name="Chapman S.B."/>
            <person name="Priest M."/>
            <person name="Young S.K."/>
            <person name="Wortman J."/>
            <person name="Nusbaum C."/>
            <person name="Birren B."/>
        </authorList>
    </citation>
    <scope>NUCLEOTIDE SEQUENCE [LARGE SCALE GENOMIC DNA]</scope>
    <source>
        <strain evidence="2 3">CBS 102226</strain>
    </source>
</reference>
<dbReference type="EMBL" id="KN848071">
    <property type="protein sequence ID" value="KIX98623.1"/>
    <property type="molecule type" value="Genomic_DNA"/>
</dbReference>
<dbReference type="SUPFAM" id="SSF56059">
    <property type="entry name" value="Glutathione synthetase ATP-binding domain-like"/>
    <property type="match status" value="1"/>
</dbReference>
<dbReference type="RefSeq" id="XP_016632746.1">
    <property type="nucleotide sequence ID" value="XM_016776427.1"/>
</dbReference>
<feature type="region of interest" description="Disordered" evidence="1">
    <location>
        <begin position="278"/>
        <end position="301"/>
    </location>
</feature>
<gene>
    <name evidence="2" type="ORF">Z520_05924</name>
</gene>
<keyword evidence="3" id="KW-1185">Reference proteome</keyword>
<accession>A0A0D2KPH3</accession>
<dbReference type="Proteomes" id="UP000053411">
    <property type="component" value="Unassembled WGS sequence"/>
</dbReference>
<dbReference type="OrthoDB" id="3525353at2759"/>
<dbReference type="VEuPathDB" id="FungiDB:Z520_05924"/>
<dbReference type="AlphaFoldDB" id="A0A0D2KPH3"/>
<dbReference type="GeneID" id="27711670"/>
<evidence type="ECO:0000313" key="3">
    <source>
        <dbReference type="Proteomes" id="UP000053411"/>
    </source>
</evidence>